<dbReference type="GO" id="GO:0005685">
    <property type="term" value="C:U1 snRNP"/>
    <property type="evidence" value="ECO:0007669"/>
    <property type="project" value="TreeGrafter"/>
</dbReference>
<keyword evidence="5" id="KW-0539">Nucleus</keyword>
<keyword evidence="4" id="KW-0508">mRNA splicing</keyword>
<dbReference type="PANTHER" id="PTHR17204">
    <property type="entry name" value="PRE-MRNA PROCESSING PROTEIN PRP39-RELATED"/>
    <property type="match status" value="1"/>
</dbReference>
<evidence type="ECO:0000256" key="1">
    <source>
        <dbReference type="ARBA" id="ARBA00004123"/>
    </source>
</evidence>
<gene>
    <name evidence="6" type="ORF">HYC85_013147</name>
</gene>
<keyword evidence="7" id="KW-1185">Reference proteome</keyword>
<keyword evidence="3" id="KW-0677">Repeat</keyword>
<evidence type="ECO:0000313" key="7">
    <source>
        <dbReference type="Proteomes" id="UP000593564"/>
    </source>
</evidence>
<protein>
    <recommendedName>
        <fullName evidence="8">Suppressor of forked domain-containing protein</fullName>
    </recommendedName>
</protein>
<keyword evidence="2" id="KW-0507">mRNA processing</keyword>
<dbReference type="InterPro" id="IPR003107">
    <property type="entry name" value="HAT"/>
</dbReference>
<dbReference type="GO" id="GO:0071004">
    <property type="term" value="C:U2-type prespliceosome"/>
    <property type="evidence" value="ECO:0007669"/>
    <property type="project" value="TreeGrafter"/>
</dbReference>
<sequence>MELQMSNADKNLPAIGEESQVGFDEQLQELIRRGLDFDTWTSIISKIEKTYPDNIEKICSVYDSFLSEYPLCHGYWRKYAAHKAHLCTVDKVGEIFERAVQSATYCVGNFYALKSSCSFCWNNFLLFKRAMSFVGKDYLCYPLWDKYIEFESSQQQWIFLAKIYVQTLKFPTKRLCRYYDKYTSLCFEYFTVNILF</sequence>
<dbReference type="Gene3D" id="1.25.40.10">
    <property type="entry name" value="Tetratricopeptide repeat domain"/>
    <property type="match status" value="1"/>
</dbReference>
<dbReference type="Pfam" id="PF23240">
    <property type="entry name" value="HAT_PRP39_N"/>
    <property type="match status" value="1"/>
</dbReference>
<dbReference type="GO" id="GO:0030627">
    <property type="term" value="F:pre-mRNA 5'-splice site binding"/>
    <property type="evidence" value="ECO:0007669"/>
    <property type="project" value="TreeGrafter"/>
</dbReference>
<dbReference type="GO" id="GO:0000395">
    <property type="term" value="P:mRNA 5'-splice site recognition"/>
    <property type="evidence" value="ECO:0007669"/>
    <property type="project" value="TreeGrafter"/>
</dbReference>
<proteinExistence type="predicted"/>
<evidence type="ECO:0000256" key="2">
    <source>
        <dbReference type="ARBA" id="ARBA00022664"/>
    </source>
</evidence>
<evidence type="ECO:0000313" key="6">
    <source>
        <dbReference type="EMBL" id="KAF5947190.1"/>
    </source>
</evidence>
<dbReference type="SUPFAM" id="SSF48452">
    <property type="entry name" value="TPR-like"/>
    <property type="match status" value="1"/>
</dbReference>
<comment type="subcellular location">
    <subcellularLocation>
        <location evidence="1">Nucleus</location>
    </subcellularLocation>
</comment>
<accession>A0A7J7H2L7</accession>
<dbReference type="PANTHER" id="PTHR17204:SF26">
    <property type="entry name" value="PRE-MRNA-PROCESSING FACTOR 39-2"/>
    <property type="match status" value="1"/>
</dbReference>
<dbReference type="EMBL" id="JACBKZ010000006">
    <property type="protein sequence ID" value="KAF5947190.1"/>
    <property type="molecule type" value="Genomic_DNA"/>
</dbReference>
<dbReference type="SMART" id="SM00386">
    <property type="entry name" value="HAT"/>
    <property type="match status" value="2"/>
</dbReference>
<evidence type="ECO:0008006" key="8">
    <source>
        <dbReference type="Google" id="ProtNLM"/>
    </source>
</evidence>
<dbReference type="Proteomes" id="UP000593564">
    <property type="component" value="Unassembled WGS sequence"/>
</dbReference>
<dbReference type="AlphaFoldDB" id="A0A7J7H2L7"/>
<evidence type="ECO:0000256" key="5">
    <source>
        <dbReference type="ARBA" id="ARBA00023242"/>
    </source>
</evidence>
<organism evidence="6 7">
    <name type="scientific">Camellia sinensis</name>
    <name type="common">Tea plant</name>
    <name type="synonym">Thea sinensis</name>
    <dbReference type="NCBI Taxonomy" id="4442"/>
    <lineage>
        <taxon>Eukaryota</taxon>
        <taxon>Viridiplantae</taxon>
        <taxon>Streptophyta</taxon>
        <taxon>Embryophyta</taxon>
        <taxon>Tracheophyta</taxon>
        <taxon>Spermatophyta</taxon>
        <taxon>Magnoliopsida</taxon>
        <taxon>eudicotyledons</taxon>
        <taxon>Gunneridae</taxon>
        <taxon>Pentapetalae</taxon>
        <taxon>asterids</taxon>
        <taxon>Ericales</taxon>
        <taxon>Theaceae</taxon>
        <taxon>Camellia</taxon>
    </lineage>
</organism>
<reference evidence="6 7" key="2">
    <citation type="submission" date="2020-07" db="EMBL/GenBank/DDBJ databases">
        <title>Genome assembly of wild tea tree DASZ reveals pedigree and selection history of tea varieties.</title>
        <authorList>
            <person name="Zhang W."/>
        </authorList>
    </citation>
    <scope>NUCLEOTIDE SEQUENCE [LARGE SCALE GENOMIC DNA]</scope>
    <source>
        <strain evidence="7">cv. G240</strain>
        <tissue evidence="6">Leaf</tissue>
    </source>
</reference>
<evidence type="ECO:0000256" key="4">
    <source>
        <dbReference type="ARBA" id="ARBA00023187"/>
    </source>
</evidence>
<dbReference type="GO" id="GO:0000243">
    <property type="term" value="C:commitment complex"/>
    <property type="evidence" value="ECO:0007669"/>
    <property type="project" value="TreeGrafter"/>
</dbReference>
<evidence type="ECO:0000256" key="3">
    <source>
        <dbReference type="ARBA" id="ARBA00022737"/>
    </source>
</evidence>
<name>A0A7J7H2L7_CAMSI</name>
<dbReference type="InterPro" id="IPR011990">
    <property type="entry name" value="TPR-like_helical_dom_sf"/>
</dbReference>
<reference evidence="7" key="1">
    <citation type="journal article" date="2020" name="Nat. Commun.">
        <title>Genome assembly of wild tea tree DASZ reveals pedigree and selection history of tea varieties.</title>
        <authorList>
            <person name="Zhang W."/>
            <person name="Zhang Y."/>
            <person name="Qiu H."/>
            <person name="Guo Y."/>
            <person name="Wan H."/>
            <person name="Zhang X."/>
            <person name="Scossa F."/>
            <person name="Alseekh S."/>
            <person name="Zhang Q."/>
            <person name="Wang P."/>
            <person name="Xu L."/>
            <person name="Schmidt M.H."/>
            <person name="Jia X."/>
            <person name="Li D."/>
            <person name="Zhu A."/>
            <person name="Guo F."/>
            <person name="Chen W."/>
            <person name="Ni D."/>
            <person name="Usadel B."/>
            <person name="Fernie A.R."/>
            <person name="Wen W."/>
        </authorList>
    </citation>
    <scope>NUCLEOTIDE SEQUENCE [LARGE SCALE GENOMIC DNA]</scope>
    <source>
        <strain evidence="7">cv. G240</strain>
    </source>
</reference>
<comment type="caution">
    <text evidence="6">The sequence shown here is derived from an EMBL/GenBank/DDBJ whole genome shotgun (WGS) entry which is preliminary data.</text>
</comment>